<dbReference type="AlphaFoldDB" id="A0A2P5AEB6"/>
<keyword evidence="1" id="KW-0472">Membrane</keyword>
<dbReference type="EMBL" id="JXTB01000638">
    <property type="protein sequence ID" value="PON34885.1"/>
    <property type="molecule type" value="Genomic_DNA"/>
</dbReference>
<sequence length="149" mass="16920">MVCMPLPIGLLICSIYHYSKTISHGKVLFSNNIPLQLCTLVCVCVFFFFFSMCVTFNIEKLGVLSLLKLILSFLLQIVPVSATIAWKDHLIIHIISRLQESSYSITLFQQGLPLTFQYVIICTLYSEYSAQDIGAQGQHKSRKAFTRTF</sequence>
<proteinExistence type="predicted"/>
<name>A0A2P5AEB6_PARAD</name>
<gene>
    <name evidence="2" type="ORF">PanWU01x14_340740</name>
</gene>
<evidence type="ECO:0000313" key="3">
    <source>
        <dbReference type="Proteomes" id="UP000237105"/>
    </source>
</evidence>
<organism evidence="2 3">
    <name type="scientific">Parasponia andersonii</name>
    <name type="common">Sponia andersonii</name>
    <dbReference type="NCBI Taxonomy" id="3476"/>
    <lineage>
        <taxon>Eukaryota</taxon>
        <taxon>Viridiplantae</taxon>
        <taxon>Streptophyta</taxon>
        <taxon>Embryophyta</taxon>
        <taxon>Tracheophyta</taxon>
        <taxon>Spermatophyta</taxon>
        <taxon>Magnoliopsida</taxon>
        <taxon>eudicotyledons</taxon>
        <taxon>Gunneridae</taxon>
        <taxon>Pentapetalae</taxon>
        <taxon>rosids</taxon>
        <taxon>fabids</taxon>
        <taxon>Rosales</taxon>
        <taxon>Cannabaceae</taxon>
        <taxon>Parasponia</taxon>
    </lineage>
</organism>
<evidence type="ECO:0000313" key="2">
    <source>
        <dbReference type="EMBL" id="PON34885.1"/>
    </source>
</evidence>
<feature type="transmembrane region" description="Helical" evidence="1">
    <location>
        <begin position="66"/>
        <end position="86"/>
    </location>
</feature>
<dbReference type="Proteomes" id="UP000237105">
    <property type="component" value="Unassembled WGS sequence"/>
</dbReference>
<evidence type="ECO:0000256" key="1">
    <source>
        <dbReference type="SAM" id="Phobius"/>
    </source>
</evidence>
<keyword evidence="1" id="KW-1133">Transmembrane helix</keyword>
<keyword evidence="3" id="KW-1185">Reference proteome</keyword>
<reference evidence="3" key="1">
    <citation type="submission" date="2016-06" db="EMBL/GenBank/DDBJ databases">
        <title>Parallel loss of symbiosis genes in relatives of nitrogen-fixing non-legume Parasponia.</title>
        <authorList>
            <person name="Van Velzen R."/>
            <person name="Holmer R."/>
            <person name="Bu F."/>
            <person name="Rutten L."/>
            <person name="Van Zeijl A."/>
            <person name="Liu W."/>
            <person name="Santuari L."/>
            <person name="Cao Q."/>
            <person name="Sharma T."/>
            <person name="Shen D."/>
            <person name="Roswanjaya Y."/>
            <person name="Wardhani T."/>
            <person name="Kalhor M.S."/>
            <person name="Jansen J."/>
            <person name="Van den Hoogen J."/>
            <person name="Gungor B."/>
            <person name="Hartog M."/>
            <person name="Hontelez J."/>
            <person name="Verver J."/>
            <person name="Yang W.-C."/>
            <person name="Schijlen E."/>
            <person name="Repin R."/>
            <person name="Schilthuizen M."/>
            <person name="Schranz E."/>
            <person name="Heidstra R."/>
            <person name="Miyata K."/>
            <person name="Fedorova E."/>
            <person name="Kohlen W."/>
            <person name="Bisseling T."/>
            <person name="Smit S."/>
            <person name="Geurts R."/>
        </authorList>
    </citation>
    <scope>NUCLEOTIDE SEQUENCE [LARGE SCALE GENOMIC DNA]</scope>
    <source>
        <strain evidence="3">cv. WU1-14</strain>
    </source>
</reference>
<protein>
    <submittedName>
        <fullName evidence="2">Uncharacterized protein</fullName>
    </submittedName>
</protein>
<accession>A0A2P5AEB6</accession>
<keyword evidence="1" id="KW-0812">Transmembrane</keyword>
<comment type="caution">
    <text evidence="2">The sequence shown here is derived from an EMBL/GenBank/DDBJ whole genome shotgun (WGS) entry which is preliminary data.</text>
</comment>
<feature type="transmembrane region" description="Helical" evidence="1">
    <location>
        <begin position="33"/>
        <end position="54"/>
    </location>
</feature>